<accession>A0AAC9PTB2</accession>
<evidence type="ECO:0000313" key="9">
    <source>
        <dbReference type="Proteomes" id="UP000185511"/>
    </source>
</evidence>
<dbReference type="Pfam" id="PF00067">
    <property type="entry name" value="p450"/>
    <property type="match status" value="1"/>
</dbReference>
<dbReference type="PROSITE" id="PS00086">
    <property type="entry name" value="CYTOCHROME_P450"/>
    <property type="match status" value="1"/>
</dbReference>
<dbReference type="PANTHER" id="PTHR46696">
    <property type="entry name" value="P450, PUTATIVE (EUROFUNG)-RELATED"/>
    <property type="match status" value="1"/>
</dbReference>
<keyword evidence="6 7" id="KW-0503">Monooxygenase</keyword>
<evidence type="ECO:0000256" key="1">
    <source>
        <dbReference type="ARBA" id="ARBA00010617"/>
    </source>
</evidence>
<name>A0AAC9PTB2_9PSEU</name>
<dbReference type="SUPFAM" id="SSF48264">
    <property type="entry name" value="Cytochrome P450"/>
    <property type="match status" value="1"/>
</dbReference>
<dbReference type="PRINTS" id="PR00359">
    <property type="entry name" value="BP450"/>
</dbReference>
<dbReference type="RefSeq" id="WP_075741589.1">
    <property type="nucleotide sequence ID" value="NZ_CP016076.1"/>
</dbReference>
<keyword evidence="5 7" id="KW-0408">Iron</keyword>
<dbReference type="AlphaFoldDB" id="A0AAC9PTB2"/>
<dbReference type="GO" id="GO:0020037">
    <property type="term" value="F:heme binding"/>
    <property type="evidence" value="ECO:0007669"/>
    <property type="project" value="InterPro"/>
</dbReference>
<keyword evidence="3 7" id="KW-0479">Metal-binding</keyword>
<proteinExistence type="inferred from homology"/>
<protein>
    <submittedName>
        <fullName evidence="8">Cytochrome P450</fullName>
        <ecNumber evidence="8">1.14.-.-</ecNumber>
    </submittedName>
</protein>
<evidence type="ECO:0000256" key="6">
    <source>
        <dbReference type="ARBA" id="ARBA00023033"/>
    </source>
</evidence>
<dbReference type="EMBL" id="CP016076">
    <property type="protein sequence ID" value="APU15953.1"/>
    <property type="molecule type" value="Genomic_DNA"/>
</dbReference>
<dbReference type="GO" id="GO:0016705">
    <property type="term" value="F:oxidoreductase activity, acting on paired donors, with incorporation or reduction of molecular oxygen"/>
    <property type="evidence" value="ECO:0007669"/>
    <property type="project" value="InterPro"/>
</dbReference>
<organism evidence="8 9">
    <name type="scientific">Actinoalloteichus fjordicus</name>
    <dbReference type="NCBI Taxonomy" id="1612552"/>
    <lineage>
        <taxon>Bacteria</taxon>
        <taxon>Bacillati</taxon>
        <taxon>Actinomycetota</taxon>
        <taxon>Actinomycetes</taxon>
        <taxon>Pseudonocardiales</taxon>
        <taxon>Pseudonocardiaceae</taxon>
        <taxon>Actinoalloteichus</taxon>
    </lineage>
</organism>
<comment type="similarity">
    <text evidence="1 7">Belongs to the cytochrome P450 family.</text>
</comment>
<dbReference type="PANTHER" id="PTHR46696:SF1">
    <property type="entry name" value="CYTOCHROME P450 YJIB-RELATED"/>
    <property type="match status" value="1"/>
</dbReference>
<dbReference type="Proteomes" id="UP000185511">
    <property type="component" value="Chromosome"/>
</dbReference>
<gene>
    <name evidence="8" type="ORF">UA74_19640</name>
</gene>
<dbReference type="GO" id="GO:0005506">
    <property type="term" value="F:iron ion binding"/>
    <property type="evidence" value="ECO:0007669"/>
    <property type="project" value="InterPro"/>
</dbReference>
<evidence type="ECO:0000256" key="3">
    <source>
        <dbReference type="ARBA" id="ARBA00022723"/>
    </source>
</evidence>
<dbReference type="InterPro" id="IPR036396">
    <property type="entry name" value="Cyt_P450_sf"/>
</dbReference>
<dbReference type="InterPro" id="IPR002397">
    <property type="entry name" value="Cyt_P450_B"/>
</dbReference>
<keyword evidence="2 7" id="KW-0349">Heme</keyword>
<dbReference type="GO" id="GO:0004497">
    <property type="term" value="F:monooxygenase activity"/>
    <property type="evidence" value="ECO:0007669"/>
    <property type="project" value="UniProtKB-KW"/>
</dbReference>
<dbReference type="Gene3D" id="1.10.630.10">
    <property type="entry name" value="Cytochrome P450"/>
    <property type="match status" value="1"/>
</dbReference>
<reference evidence="9" key="1">
    <citation type="submission" date="2016-06" db="EMBL/GenBank/DDBJ databases">
        <title>Complete genome sequence of Actinoalloteichus fjordicus DSM 46855 (=ADI127-17), type strain of the new species Actinoalloteichus fjordicus.</title>
        <authorList>
            <person name="Ruckert C."/>
            <person name="Nouioui I."/>
            <person name="Willmese J."/>
            <person name="van Wezel G."/>
            <person name="Klenk H.-P."/>
            <person name="Kalinowski J."/>
            <person name="Zotchev S.B."/>
        </authorList>
    </citation>
    <scope>NUCLEOTIDE SEQUENCE [LARGE SCALE GENOMIC DNA]</scope>
    <source>
        <strain evidence="9">ADI127-7</strain>
    </source>
</reference>
<keyword evidence="9" id="KW-1185">Reference proteome</keyword>
<dbReference type="InterPro" id="IPR001128">
    <property type="entry name" value="Cyt_P450"/>
</dbReference>
<dbReference type="KEGG" id="acad:UA74_19640"/>
<evidence type="ECO:0000256" key="7">
    <source>
        <dbReference type="RuleBase" id="RU000461"/>
    </source>
</evidence>
<evidence type="ECO:0000313" key="8">
    <source>
        <dbReference type="EMBL" id="APU15953.1"/>
    </source>
</evidence>
<evidence type="ECO:0000256" key="5">
    <source>
        <dbReference type="ARBA" id="ARBA00023004"/>
    </source>
</evidence>
<sequence>MSSTEQATPSFVTDPYPTLARLRAASPVSILNSEGGVPLWLIPRYRDVRAALVDRRFGQDVRRAQRLADSRVAGLELGTDVVHMLNSDPPDHTRLRGLIQGAFTPRRQAAMRPTVERIATGILDDLADRDTVDLVHDFAFPLPIGIICELLGFPTEDRYVYREWSTAILTHGSDGDFARAMAEMTAYLTEQLDRRRVEPGEDMLTDLLHASEADRLTVTEVVSMVFLLLIGGHETTVNLISTAALALLRNPDQAAWLRANPAEMPTAVEEFLRFDSPVRMATLRFTTEEVDVDGVRIPPDELVLLSLGSANRDPERFPEPDRLILNRGDAGHLAFGHGIHRCLGSFLGKLEAEVAMTGLLTRFPKLALAADERELTWRNTIMLRGLETLRAALHG</sequence>
<evidence type="ECO:0000256" key="2">
    <source>
        <dbReference type="ARBA" id="ARBA00022617"/>
    </source>
</evidence>
<keyword evidence="4 7" id="KW-0560">Oxidoreductase</keyword>
<dbReference type="CDD" id="cd11029">
    <property type="entry name" value="CYP107-like"/>
    <property type="match status" value="1"/>
</dbReference>
<dbReference type="FunFam" id="1.10.630.10:FF:000018">
    <property type="entry name" value="Cytochrome P450 monooxygenase"/>
    <property type="match status" value="1"/>
</dbReference>
<dbReference type="InterPro" id="IPR017972">
    <property type="entry name" value="Cyt_P450_CS"/>
</dbReference>
<dbReference type="EC" id="1.14.-.-" evidence="8"/>
<evidence type="ECO:0000256" key="4">
    <source>
        <dbReference type="ARBA" id="ARBA00023002"/>
    </source>
</evidence>